<dbReference type="PANTHER" id="PTHR32251">
    <property type="entry name" value="3-OXO-5-ALPHA-STEROID 4-DEHYDROGENASE"/>
    <property type="match status" value="1"/>
</dbReference>
<organism evidence="3 4">
    <name type="scientific">Trichoderma arundinaceum</name>
    <dbReference type="NCBI Taxonomy" id="490622"/>
    <lineage>
        <taxon>Eukaryota</taxon>
        <taxon>Fungi</taxon>
        <taxon>Dikarya</taxon>
        <taxon>Ascomycota</taxon>
        <taxon>Pezizomycotina</taxon>
        <taxon>Sordariomycetes</taxon>
        <taxon>Hypocreomycetidae</taxon>
        <taxon>Hypocreales</taxon>
        <taxon>Hypocreaceae</taxon>
        <taxon>Trichoderma</taxon>
    </lineage>
</organism>
<name>A0A395NAZ6_TRIAR</name>
<dbReference type="Proteomes" id="UP000266272">
    <property type="component" value="Unassembled WGS sequence"/>
</dbReference>
<evidence type="ECO:0000313" key="4">
    <source>
        <dbReference type="Proteomes" id="UP000266272"/>
    </source>
</evidence>
<protein>
    <submittedName>
        <fullName evidence="3">3-oxo-5-alpha-steroid 4-dehydrogenase</fullName>
    </submittedName>
</protein>
<dbReference type="GO" id="GO:0016020">
    <property type="term" value="C:membrane"/>
    <property type="evidence" value="ECO:0007669"/>
    <property type="project" value="TreeGrafter"/>
</dbReference>
<sequence>MAAVHVLDDYYLAITALITVGYQLLFFAIAFTCKFDKLTGPASSPPPDFAGGSNFIILAVVTISLSQHHQARQLVVTLFLIAWAIRLTSFLFLRILKTGKDDRFDEMRQKFFPFLGFWVFQMLWVWTVSLPVTVLNSPAVTRYPQHEFGTGRDIAGVVMYAVGLAIETVSDAQKYRFRIKHDGQAVCDKGLFAVSRHPNYFGEILVHFAIYMIAVSPAADGYVRGQAYKALYATILGPFFLTLLLLFVSGVPLSERPKAKARYESGNNWHGYKRWLDRTSILIPFPPQLYEKMPTVLKRTVFLEFPMYVFDPKKHSGVRRPGEASDEAREEARGRPAESDRDNTSQSGEERLIQ</sequence>
<feature type="region of interest" description="Disordered" evidence="1">
    <location>
        <begin position="313"/>
        <end position="354"/>
    </location>
</feature>
<keyword evidence="2" id="KW-1133">Transmembrane helix</keyword>
<dbReference type="Pfam" id="PF06966">
    <property type="entry name" value="DUF1295"/>
    <property type="match status" value="1"/>
</dbReference>
<proteinExistence type="predicted"/>
<evidence type="ECO:0000313" key="3">
    <source>
        <dbReference type="EMBL" id="RFU73276.1"/>
    </source>
</evidence>
<dbReference type="InterPro" id="IPR010721">
    <property type="entry name" value="UstE-like"/>
</dbReference>
<dbReference type="PANTHER" id="PTHR32251:SF15">
    <property type="entry name" value="3-OXO-5-ALPHA-STEROID 4-DEHYDROGENASE (DUF1295)"/>
    <property type="match status" value="1"/>
</dbReference>
<dbReference type="OrthoDB" id="67965at2759"/>
<dbReference type="AlphaFoldDB" id="A0A395NAZ6"/>
<feature type="transmembrane region" description="Helical" evidence="2">
    <location>
        <begin position="231"/>
        <end position="253"/>
    </location>
</feature>
<keyword evidence="2" id="KW-0812">Transmembrane</keyword>
<evidence type="ECO:0000256" key="1">
    <source>
        <dbReference type="SAM" id="MobiDB-lite"/>
    </source>
</evidence>
<dbReference type="EMBL" id="PXOA01000673">
    <property type="protein sequence ID" value="RFU73276.1"/>
    <property type="molecule type" value="Genomic_DNA"/>
</dbReference>
<keyword evidence="4" id="KW-1185">Reference proteome</keyword>
<dbReference type="Gene3D" id="1.20.120.1630">
    <property type="match status" value="1"/>
</dbReference>
<keyword evidence="2" id="KW-0472">Membrane</keyword>
<feature type="transmembrane region" description="Helical" evidence="2">
    <location>
        <begin position="12"/>
        <end position="35"/>
    </location>
</feature>
<feature type="transmembrane region" description="Helical" evidence="2">
    <location>
        <begin position="71"/>
        <end position="93"/>
    </location>
</feature>
<accession>A0A395NAZ6</accession>
<feature type="transmembrane region" description="Helical" evidence="2">
    <location>
        <begin position="114"/>
        <end position="134"/>
    </location>
</feature>
<feature type="compositionally biased region" description="Basic and acidic residues" evidence="1">
    <location>
        <begin position="320"/>
        <end position="354"/>
    </location>
</feature>
<evidence type="ECO:0000256" key="2">
    <source>
        <dbReference type="SAM" id="Phobius"/>
    </source>
</evidence>
<gene>
    <name evidence="3" type="ORF">TARUN_8978</name>
</gene>
<comment type="caution">
    <text evidence="3">The sequence shown here is derived from an EMBL/GenBank/DDBJ whole genome shotgun (WGS) entry which is preliminary data.</text>
</comment>
<reference evidence="3 4" key="1">
    <citation type="journal article" date="2018" name="PLoS Pathog.">
        <title>Evolution of structural diversity of trichothecenes, a family of toxins produced by plant pathogenic and entomopathogenic fungi.</title>
        <authorList>
            <person name="Proctor R.H."/>
            <person name="McCormick S.P."/>
            <person name="Kim H.S."/>
            <person name="Cardoza R.E."/>
            <person name="Stanley A.M."/>
            <person name="Lindo L."/>
            <person name="Kelly A."/>
            <person name="Brown D.W."/>
            <person name="Lee T."/>
            <person name="Vaughan M.M."/>
            <person name="Alexander N.J."/>
            <person name="Busman M."/>
            <person name="Gutierrez S."/>
        </authorList>
    </citation>
    <scope>NUCLEOTIDE SEQUENCE [LARGE SCALE GENOMIC DNA]</scope>
    <source>
        <strain evidence="3 4">IBT 40837</strain>
    </source>
</reference>
<feature type="transmembrane region" description="Helical" evidence="2">
    <location>
        <begin position="200"/>
        <end position="219"/>
    </location>
</feature>